<dbReference type="PANTHER" id="PTHR43827">
    <property type="entry name" value="2,5-DIKETO-D-GLUCONIC ACID REDUCTASE"/>
    <property type="match status" value="1"/>
</dbReference>
<reference evidence="8 9" key="1">
    <citation type="submission" date="2020-04" db="EMBL/GenBank/DDBJ databases">
        <authorList>
            <person name="De Canck E."/>
        </authorList>
    </citation>
    <scope>NUCLEOTIDE SEQUENCE [LARGE SCALE GENOMIC DNA]</scope>
    <source>
        <strain evidence="8 9">LMG 28138</strain>
    </source>
</reference>
<dbReference type="Proteomes" id="UP000494115">
    <property type="component" value="Unassembled WGS sequence"/>
</dbReference>
<feature type="active site" description="Proton donor" evidence="4">
    <location>
        <position position="50"/>
    </location>
</feature>
<dbReference type="InterPro" id="IPR023210">
    <property type="entry name" value="NADP_OxRdtase_dom"/>
</dbReference>
<sequence>MTTMSHLDTQGLSIPRLGFGTFRMPGGGCQPVVESALSLGYRHIDTAAMYENEDGVGAAIAASGIARDDLIVTTKVWHENLAPKDIQRAFDKSLSNLGLDYVDLYLVHWPSRTMDLPAVLETLMRLREEGRTRGIGVCNFNMPLLKTAVETVGAPIACHQIEYHPFLDQSKMLAYLRGKQIPLVAYSPLAQGRAADDVTLQAIGRKHGVSAAQVAIAWLLDQDGVIAIPKAQRRESQQANLDALAVRLDEEDRKAIAALPKDQRFVKPPFSPDWDAPAV</sequence>
<dbReference type="RefSeq" id="WP_246257687.1">
    <property type="nucleotide sequence ID" value="NZ_CADIKM010000021.1"/>
</dbReference>
<accession>A0A6S7BCC7</accession>
<dbReference type="InterPro" id="IPR018170">
    <property type="entry name" value="Aldo/ket_reductase_CS"/>
</dbReference>
<feature type="domain" description="NADP-dependent oxidoreductase" evidence="7">
    <location>
        <begin position="18"/>
        <end position="259"/>
    </location>
</feature>
<dbReference type="PROSITE" id="PS00798">
    <property type="entry name" value="ALDOKETO_REDUCTASE_1"/>
    <property type="match status" value="1"/>
</dbReference>
<evidence type="ECO:0000313" key="9">
    <source>
        <dbReference type="Proteomes" id="UP000494115"/>
    </source>
</evidence>
<dbReference type="SUPFAM" id="SSF51430">
    <property type="entry name" value="NAD(P)-linked oxidoreductase"/>
    <property type="match status" value="1"/>
</dbReference>
<evidence type="ECO:0000256" key="2">
    <source>
        <dbReference type="ARBA" id="ARBA00022857"/>
    </source>
</evidence>
<dbReference type="Pfam" id="PF00248">
    <property type="entry name" value="Aldo_ket_red"/>
    <property type="match status" value="1"/>
</dbReference>
<dbReference type="PIRSF" id="PIRSF000097">
    <property type="entry name" value="AKR"/>
    <property type="match status" value="1"/>
</dbReference>
<keyword evidence="2" id="KW-0521">NADP</keyword>
<comment type="similarity">
    <text evidence="1">Belongs to the aldo/keto reductase family.</text>
</comment>
<evidence type="ECO:0000256" key="3">
    <source>
        <dbReference type="ARBA" id="ARBA00023002"/>
    </source>
</evidence>
<evidence type="ECO:0000256" key="5">
    <source>
        <dbReference type="PIRSR" id="PIRSR000097-2"/>
    </source>
</evidence>
<dbReference type="GO" id="GO:0051596">
    <property type="term" value="P:methylglyoxal catabolic process"/>
    <property type="evidence" value="ECO:0007669"/>
    <property type="project" value="TreeGrafter"/>
</dbReference>
<dbReference type="PRINTS" id="PR00069">
    <property type="entry name" value="ALDKETRDTASE"/>
</dbReference>
<gene>
    <name evidence="8" type="primary">dkgB</name>
    <name evidence="8" type="ORF">LMG28138_03833</name>
</gene>
<evidence type="ECO:0000256" key="4">
    <source>
        <dbReference type="PIRSR" id="PIRSR000097-1"/>
    </source>
</evidence>
<evidence type="ECO:0000256" key="6">
    <source>
        <dbReference type="PIRSR" id="PIRSR000097-3"/>
    </source>
</evidence>
<dbReference type="Gene3D" id="3.20.20.100">
    <property type="entry name" value="NADP-dependent oxidoreductase domain"/>
    <property type="match status" value="1"/>
</dbReference>
<dbReference type="GO" id="GO:1990002">
    <property type="term" value="F:methylglyoxal reductase (NADPH) (acetol producing) activity"/>
    <property type="evidence" value="ECO:0007669"/>
    <property type="project" value="TreeGrafter"/>
</dbReference>
<feature type="site" description="Lowers pKa of active site Tyr" evidence="6">
    <location>
        <position position="75"/>
    </location>
</feature>
<protein>
    <submittedName>
        <fullName evidence="8">2,5-diketo-D-gluconic acid reductase B</fullName>
        <ecNumber evidence="8">1.1.1.346</ecNumber>
    </submittedName>
</protein>
<keyword evidence="3 8" id="KW-0560">Oxidoreductase</keyword>
<organism evidence="8 9">
    <name type="scientific">Pararobbsia alpina</name>
    <dbReference type="NCBI Taxonomy" id="621374"/>
    <lineage>
        <taxon>Bacteria</taxon>
        <taxon>Pseudomonadati</taxon>
        <taxon>Pseudomonadota</taxon>
        <taxon>Betaproteobacteria</taxon>
        <taxon>Burkholderiales</taxon>
        <taxon>Burkholderiaceae</taxon>
        <taxon>Pararobbsia</taxon>
    </lineage>
</organism>
<evidence type="ECO:0000313" key="8">
    <source>
        <dbReference type="EMBL" id="CAB3795226.1"/>
    </source>
</evidence>
<keyword evidence="9" id="KW-1185">Reference proteome</keyword>
<evidence type="ECO:0000259" key="7">
    <source>
        <dbReference type="Pfam" id="PF00248"/>
    </source>
</evidence>
<proteinExistence type="inferred from homology"/>
<dbReference type="AlphaFoldDB" id="A0A6S7BCC7"/>
<dbReference type="EC" id="1.1.1.346" evidence="8"/>
<feature type="binding site" evidence="5">
    <location>
        <position position="108"/>
    </location>
    <ligand>
        <name>substrate</name>
    </ligand>
</feature>
<name>A0A6S7BCC7_9BURK</name>
<dbReference type="PANTHER" id="PTHR43827:SF3">
    <property type="entry name" value="NADP-DEPENDENT OXIDOREDUCTASE DOMAIN-CONTAINING PROTEIN"/>
    <property type="match status" value="1"/>
</dbReference>
<dbReference type="InterPro" id="IPR036812">
    <property type="entry name" value="NAD(P)_OxRdtase_dom_sf"/>
</dbReference>
<evidence type="ECO:0000256" key="1">
    <source>
        <dbReference type="ARBA" id="ARBA00007905"/>
    </source>
</evidence>
<dbReference type="InterPro" id="IPR020471">
    <property type="entry name" value="AKR"/>
</dbReference>
<dbReference type="EMBL" id="CADIKM010000021">
    <property type="protein sequence ID" value="CAB3795226.1"/>
    <property type="molecule type" value="Genomic_DNA"/>
</dbReference>
<dbReference type="PROSITE" id="PS00062">
    <property type="entry name" value="ALDOKETO_REDUCTASE_2"/>
    <property type="match status" value="1"/>
</dbReference>